<comment type="caution">
    <text evidence="2">The sequence shown here is derived from an EMBL/GenBank/DDBJ whole genome shotgun (WGS) entry which is preliminary data.</text>
</comment>
<evidence type="ECO:0000256" key="1">
    <source>
        <dbReference type="SAM" id="MobiDB-lite"/>
    </source>
</evidence>
<protein>
    <submittedName>
        <fullName evidence="2">Uncharacterized protein</fullName>
    </submittedName>
</protein>
<dbReference type="EMBL" id="BAAAZY010000010">
    <property type="protein sequence ID" value="GAA4055614.1"/>
    <property type="molecule type" value="Genomic_DNA"/>
</dbReference>
<name>A0ABP7UYJ6_9ACTN</name>
<gene>
    <name evidence="2" type="ORF">GCM10022233_29270</name>
</gene>
<reference evidence="3" key="1">
    <citation type="journal article" date="2019" name="Int. J. Syst. Evol. Microbiol.">
        <title>The Global Catalogue of Microorganisms (GCM) 10K type strain sequencing project: providing services to taxonomists for standard genome sequencing and annotation.</title>
        <authorList>
            <consortium name="The Broad Institute Genomics Platform"/>
            <consortium name="The Broad Institute Genome Sequencing Center for Infectious Disease"/>
            <person name="Wu L."/>
            <person name="Ma J."/>
        </authorList>
    </citation>
    <scope>NUCLEOTIDE SEQUENCE [LARGE SCALE GENOMIC DNA]</scope>
    <source>
        <strain evidence="3">JCM 16925</strain>
    </source>
</reference>
<organism evidence="2 3">
    <name type="scientific">Streptomyces shaanxiensis</name>
    <dbReference type="NCBI Taxonomy" id="653357"/>
    <lineage>
        <taxon>Bacteria</taxon>
        <taxon>Bacillati</taxon>
        <taxon>Actinomycetota</taxon>
        <taxon>Actinomycetes</taxon>
        <taxon>Kitasatosporales</taxon>
        <taxon>Streptomycetaceae</taxon>
        <taxon>Streptomyces</taxon>
    </lineage>
</organism>
<evidence type="ECO:0000313" key="2">
    <source>
        <dbReference type="EMBL" id="GAA4055614.1"/>
    </source>
</evidence>
<keyword evidence="3" id="KW-1185">Reference proteome</keyword>
<proteinExistence type="predicted"/>
<feature type="region of interest" description="Disordered" evidence="1">
    <location>
        <begin position="45"/>
        <end position="68"/>
    </location>
</feature>
<sequence>MVWRLLCDAVDTTKDTGDTGDSVSAGGGIAGLPNPARRLRASLRPARRPTAVSALPESGAVRGAVDDDPLGRLGDGVQALLDDPATAHKLLSNPRIGEIPLDADVQTRLLAFIGRKPCAAPRSTSLRGLAVRVSRHR</sequence>
<accession>A0ABP7UYJ6</accession>
<dbReference type="Proteomes" id="UP001499984">
    <property type="component" value="Unassembled WGS sequence"/>
</dbReference>
<evidence type="ECO:0000313" key="3">
    <source>
        <dbReference type="Proteomes" id="UP001499984"/>
    </source>
</evidence>